<dbReference type="InterPro" id="IPR038063">
    <property type="entry name" value="Transpep_catalytic_dom"/>
</dbReference>
<evidence type="ECO:0000256" key="2">
    <source>
        <dbReference type="ARBA" id="ARBA00005992"/>
    </source>
</evidence>
<dbReference type="EMBL" id="RCCE01000003">
    <property type="protein sequence ID" value="RLJ51865.1"/>
    <property type="molecule type" value="Genomic_DNA"/>
</dbReference>
<evidence type="ECO:0000313" key="11">
    <source>
        <dbReference type="EMBL" id="RLJ51865.1"/>
    </source>
</evidence>
<dbReference type="PANTHER" id="PTHR30582:SF24">
    <property type="entry name" value="L,D-TRANSPEPTIDASE ERFK_SRFK-RELATED"/>
    <property type="match status" value="1"/>
</dbReference>
<protein>
    <submittedName>
        <fullName evidence="11">Lipoprotein-anchoring transpeptidase ErfK/SrfK</fullName>
    </submittedName>
</protein>
<reference evidence="11 12" key="1">
    <citation type="submission" date="2018-10" db="EMBL/GenBank/DDBJ databases">
        <title>Genomic Encyclopedia of Archaeal and Bacterial Type Strains, Phase II (KMG-II): from individual species to whole genera.</title>
        <authorList>
            <person name="Goeker M."/>
        </authorList>
    </citation>
    <scope>NUCLEOTIDE SEQUENCE [LARGE SCALE GENOMIC DNA]</scope>
    <source>
        <strain evidence="11 12">DSM 29466</strain>
    </source>
</reference>
<keyword evidence="3" id="KW-0328">Glycosyltransferase</keyword>
<keyword evidence="12" id="KW-1185">Reference proteome</keyword>
<sequence>MAVIAPFSNSPLQCGNIAAALTFSGDRKGHEMINRRTLLTTSLAAAALGTPALAQRKPWVMPEQFKPRVITLQGDLPAGEIHVDPRAFALYWTLPEGKAIRYTCGIGRAGLYESGKFHVGAKKHWPAWTPTQEMIERDPGSYKKFEDGMPGGPNNPLGSRALYLFTPGKGDTFLRIHGTSAPWTIASAVSNGCVRLTNAHIAHLYQQVPQGARVVLH</sequence>
<comment type="caution">
    <text evidence="11">The sequence shown here is derived from an EMBL/GenBank/DDBJ whole genome shotgun (WGS) entry which is preliminary data.</text>
</comment>
<evidence type="ECO:0000256" key="9">
    <source>
        <dbReference type="PROSITE-ProRule" id="PRU01373"/>
    </source>
</evidence>
<dbReference type="InterPro" id="IPR005490">
    <property type="entry name" value="LD_TPept_cat_dom"/>
</dbReference>
<evidence type="ECO:0000256" key="5">
    <source>
        <dbReference type="ARBA" id="ARBA00022801"/>
    </source>
</evidence>
<dbReference type="UniPathway" id="UPA00219"/>
<dbReference type="PANTHER" id="PTHR30582">
    <property type="entry name" value="L,D-TRANSPEPTIDASE"/>
    <property type="match status" value="1"/>
</dbReference>
<evidence type="ECO:0000256" key="7">
    <source>
        <dbReference type="ARBA" id="ARBA00022984"/>
    </source>
</evidence>
<evidence type="ECO:0000256" key="4">
    <source>
        <dbReference type="ARBA" id="ARBA00022679"/>
    </source>
</evidence>
<organism evidence="11 12">
    <name type="scientific">Litoreibacter meonggei</name>
    <dbReference type="NCBI Taxonomy" id="1049199"/>
    <lineage>
        <taxon>Bacteria</taxon>
        <taxon>Pseudomonadati</taxon>
        <taxon>Pseudomonadota</taxon>
        <taxon>Alphaproteobacteria</taxon>
        <taxon>Rhodobacterales</taxon>
        <taxon>Roseobacteraceae</taxon>
        <taxon>Litoreibacter</taxon>
    </lineage>
</organism>
<evidence type="ECO:0000259" key="10">
    <source>
        <dbReference type="PROSITE" id="PS52029"/>
    </source>
</evidence>
<dbReference type="SUPFAM" id="SSF141523">
    <property type="entry name" value="L,D-transpeptidase catalytic domain-like"/>
    <property type="match status" value="1"/>
</dbReference>
<dbReference type="Proteomes" id="UP000269157">
    <property type="component" value="Unassembled WGS sequence"/>
</dbReference>
<keyword evidence="5" id="KW-0378">Hydrolase</keyword>
<keyword evidence="4" id="KW-0808">Transferase</keyword>
<keyword evidence="6 9" id="KW-0133">Cell shape</keyword>
<accession>A0A497WLA6</accession>
<comment type="pathway">
    <text evidence="1 9">Cell wall biogenesis; peptidoglycan biosynthesis.</text>
</comment>
<dbReference type="GO" id="GO:0008360">
    <property type="term" value="P:regulation of cell shape"/>
    <property type="evidence" value="ECO:0007669"/>
    <property type="project" value="UniProtKB-UniRule"/>
</dbReference>
<evidence type="ECO:0000313" key="12">
    <source>
        <dbReference type="Proteomes" id="UP000269157"/>
    </source>
</evidence>
<evidence type="ECO:0000256" key="8">
    <source>
        <dbReference type="ARBA" id="ARBA00023316"/>
    </source>
</evidence>
<dbReference type="AlphaFoldDB" id="A0A497WLA6"/>
<dbReference type="Pfam" id="PF03734">
    <property type="entry name" value="YkuD"/>
    <property type="match status" value="1"/>
</dbReference>
<dbReference type="GO" id="GO:0018104">
    <property type="term" value="P:peptidoglycan-protein cross-linking"/>
    <property type="evidence" value="ECO:0007669"/>
    <property type="project" value="TreeGrafter"/>
</dbReference>
<evidence type="ECO:0000256" key="6">
    <source>
        <dbReference type="ARBA" id="ARBA00022960"/>
    </source>
</evidence>
<keyword evidence="7 9" id="KW-0573">Peptidoglycan synthesis</keyword>
<dbReference type="CDD" id="cd16913">
    <property type="entry name" value="YkuD_like"/>
    <property type="match status" value="1"/>
</dbReference>
<dbReference type="Gene3D" id="2.40.440.10">
    <property type="entry name" value="L,D-transpeptidase catalytic domain-like"/>
    <property type="match status" value="1"/>
</dbReference>
<feature type="domain" description="L,D-TPase catalytic" evidence="10">
    <location>
        <begin position="79"/>
        <end position="217"/>
    </location>
</feature>
<keyword evidence="11" id="KW-0449">Lipoprotein</keyword>
<dbReference type="GO" id="GO:0005576">
    <property type="term" value="C:extracellular region"/>
    <property type="evidence" value="ECO:0007669"/>
    <property type="project" value="TreeGrafter"/>
</dbReference>
<keyword evidence="8 9" id="KW-0961">Cell wall biogenesis/degradation</keyword>
<feature type="active site" description="Nucleophile" evidence="9">
    <location>
        <position position="193"/>
    </location>
</feature>
<name>A0A497WLA6_9RHOB</name>
<proteinExistence type="inferred from homology"/>
<gene>
    <name evidence="11" type="ORF">BCF46_2090</name>
</gene>
<feature type="active site" description="Proton donor/acceptor" evidence="9">
    <location>
        <position position="177"/>
    </location>
</feature>
<dbReference type="PROSITE" id="PS52029">
    <property type="entry name" value="LD_TPASE"/>
    <property type="match status" value="1"/>
</dbReference>
<dbReference type="InterPro" id="IPR050979">
    <property type="entry name" value="LD-transpeptidase"/>
</dbReference>
<comment type="similarity">
    <text evidence="2">Belongs to the YkuD family.</text>
</comment>
<dbReference type="GO" id="GO:0071555">
    <property type="term" value="P:cell wall organization"/>
    <property type="evidence" value="ECO:0007669"/>
    <property type="project" value="UniProtKB-UniRule"/>
</dbReference>
<evidence type="ECO:0000256" key="3">
    <source>
        <dbReference type="ARBA" id="ARBA00022676"/>
    </source>
</evidence>
<dbReference type="GO" id="GO:0016757">
    <property type="term" value="F:glycosyltransferase activity"/>
    <property type="evidence" value="ECO:0007669"/>
    <property type="project" value="UniProtKB-KW"/>
</dbReference>
<dbReference type="GO" id="GO:0071972">
    <property type="term" value="F:peptidoglycan L,D-transpeptidase activity"/>
    <property type="evidence" value="ECO:0007669"/>
    <property type="project" value="TreeGrafter"/>
</dbReference>
<evidence type="ECO:0000256" key="1">
    <source>
        <dbReference type="ARBA" id="ARBA00004752"/>
    </source>
</evidence>